<proteinExistence type="predicted"/>
<dbReference type="SMART" id="SM00304">
    <property type="entry name" value="HAMP"/>
    <property type="match status" value="1"/>
</dbReference>
<dbReference type="GO" id="GO:0005886">
    <property type="term" value="C:plasma membrane"/>
    <property type="evidence" value="ECO:0007669"/>
    <property type="project" value="UniProtKB-SubCell"/>
</dbReference>
<dbReference type="Pfam" id="PF00672">
    <property type="entry name" value="HAMP"/>
    <property type="match status" value="1"/>
</dbReference>
<evidence type="ECO:0000256" key="13">
    <source>
        <dbReference type="ARBA" id="ARBA00023136"/>
    </source>
</evidence>
<dbReference type="RefSeq" id="WP_230742330.1">
    <property type="nucleotide sequence ID" value="NZ_PGCK01000009.1"/>
</dbReference>
<dbReference type="InterPro" id="IPR004358">
    <property type="entry name" value="Sig_transdc_His_kin-like_C"/>
</dbReference>
<evidence type="ECO:0000256" key="10">
    <source>
        <dbReference type="ARBA" id="ARBA00022840"/>
    </source>
</evidence>
<keyword evidence="11 14" id="KW-1133">Transmembrane helix</keyword>
<keyword evidence="12" id="KW-0902">Two-component regulatory system</keyword>
<evidence type="ECO:0000313" key="17">
    <source>
        <dbReference type="EMBL" id="MCD1295475.1"/>
    </source>
</evidence>
<comment type="catalytic activity">
    <reaction evidence="1">
        <text>ATP + protein L-histidine = ADP + protein N-phospho-L-histidine.</text>
        <dbReference type="EC" id="2.7.13.3"/>
    </reaction>
</comment>
<comment type="subcellular location">
    <subcellularLocation>
        <location evidence="2">Cell membrane</location>
        <topology evidence="2">Multi-pass membrane protein</topology>
    </subcellularLocation>
</comment>
<dbReference type="InterPro" id="IPR003660">
    <property type="entry name" value="HAMP_dom"/>
</dbReference>
<dbReference type="PROSITE" id="PS50885">
    <property type="entry name" value="HAMP"/>
    <property type="match status" value="1"/>
</dbReference>
<evidence type="ECO:0000256" key="6">
    <source>
        <dbReference type="ARBA" id="ARBA00022679"/>
    </source>
</evidence>
<keyword evidence="13 14" id="KW-0472">Membrane</keyword>
<dbReference type="InterPro" id="IPR050398">
    <property type="entry name" value="HssS/ArlS-like"/>
</dbReference>
<comment type="caution">
    <text evidence="17">The sequence shown here is derived from an EMBL/GenBank/DDBJ whole genome shotgun (WGS) entry which is preliminary data.</text>
</comment>
<keyword evidence="10" id="KW-0067">ATP-binding</keyword>
<dbReference type="CDD" id="cd06225">
    <property type="entry name" value="HAMP"/>
    <property type="match status" value="1"/>
</dbReference>
<gene>
    <name evidence="17" type="ORF">CUJ83_10740</name>
</gene>
<keyword evidence="7 14" id="KW-0812">Transmembrane</keyword>
<dbReference type="InterPro" id="IPR036890">
    <property type="entry name" value="HATPase_C_sf"/>
</dbReference>
<evidence type="ECO:0000256" key="9">
    <source>
        <dbReference type="ARBA" id="ARBA00022777"/>
    </source>
</evidence>
<dbReference type="EMBL" id="PGCK01000009">
    <property type="protein sequence ID" value="MCD1295475.1"/>
    <property type="molecule type" value="Genomic_DNA"/>
</dbReference>
<keyword evidence="9" id="KW-0418">Kinase</keyword>
<protein>
    <recommendedName>
        <fullName evidence="3">histidine kinase</fullName>
        <ecNumber evidence="3">2.7.13.3</ecNumber>
    </recommendedName>
</protein>
<dbReference type="GO" id="GO:0004673">
    <property type="term" value="F:protein histidine kinase activity"/>
    <property type="evidence" value="ECO:0007669"/>
    <property type="project" value="UniProtKB-EC"/>
</dbReference>
<sequence>MRYISIKLQAMILLLILLTLPIISVGTISSIYYRDQIRQDIWDTNLAQAKAISILTSNYVGSATVYLESQSVRPSVIRALDDGDIAYLNEVLEFIRQTSPFYAAYIIDDNGTIVASYPFSDLVGKNYSEKPHVLNPLKTGSSYVTDASISPIVNKPTIYIGVPIKKDDKTIGVIVGTIDLTEYSAFVLESQTRNREYTYLVNRTGHIFVHYNKGYMDTMKNYSYVPGVRNVLRGEEGVIEQYNPVENDIRLAAYSPVSKYGWGVVVALPVDIAYQPITETTNAFIIFILFLILLSSVIAYLIGKYFVDPIIKMARATIKMPRGDYRKYLPIERNDEIGELARSMDAMAQEIRTDQEKIVNAKNHAEDERNRAELYLDIMGHDINNLNQTTLNSLELLREDETLTDEQRKKLMDNAIASIQGSAGIIDNVRKIQRITSEKLELEIVDINKMILSCIDEAPHPPGKKVAIHYTPHEGLYVRGISLLKEVFCNIIDNSVKYSGDEVDINIVTGEKYINSKLFYTVTISDTGYGIPDDVKPKLFRRFQRGTTKAHGKGLGLYIVRTLVERFGGSVEIRDRVPGDHKKGVSFIISLPAADEEYG</sequence>
<evidence type="ECO:0000256" key="5">
    <source>
        <dbReference type="ARBA" id="ARBA00022553"/>
    </source>
</evidence>
<feature type="domain" description="HAMP" evidence="16">
    <location>
        <begin position="304"/>
        <end position="356"/>
    </location>
</feature>
<evidence type="ECO:0000256" key="11">
    <source>
        <dbReference type="ARBA" id="ARBA00022989"/>
    </source>
</evidence>
<dbReference type="PROSITE" id="PS50109">
    <property type="entry name" value="HIS_KIN"/>
    <property type="match status" value="1"/>
</dbReference>
<dbReference type="InterPro" id="IPR029151">
    <property type="entry name" value="Sensor-like_sf"/>
</dbReference>
<dbReference type="SMART" id="SM00387">
    <property type="entry name" value="HATPase_c"/>
    <property type="match status" value="1"/>
</dbReference>
<evidence type="ECO:0000256" key="12">
    <source>
        <dbReference type="ARBA" id="ARBA00023012"/>
    </source>
</evidence>
<dbReference type="InterPro" id="IPR005467">
    <property type="entry name" value="His_kinase_dom"/>
</dbReference>
<dbReference type="PRINTS" id="PR00344">
    <property type="entry name" value="BCTRLSENSOR"/>
</dbReference>
<evidence type="ECO:0000256" key="4">
    <source>
        <dbReference type="ARBA" id="ARBA00022475"/>
    </source>
</evidence>
<dbReference type="GO" id="GO:0005524">
    <property type="term" value="F:ATP binding"/>
    <property type="evidence" value="ECO:0007669"/>
    <property type="project" value="UniProtKB-KW"/>
</dbReference>
<dbReference type="Gene3D" id="3.30.565.10">
    <property type="entry name" value="Histidine kinase-like ATPase, C-terminal domain"/>
    <property type="match status" value="1"/>
</dbReference>
<dbReference type="CDD" id="cd18774">
    <property type="entry name" value="PDC2_HK_sensor"/>
    <property type="match status" value="1"/>
</dbReference>
<evidence type="ECO:0000259" key="15">
    <source>
        <dbReference type="PROSITE" id="PS50109"/>
    </source>
</evidence>
<keyword evidence="8" id="KW-0547">Nucleotide-binding</keyword>
<keyword evidence="5" id="KW-0597">Phosphoprotein</keyword>
<accession>A0AAP2RF78</accession>
<organism evidence="17 18">
    <name type="scientific">Methanooceanicella nereidis</name>
    <dbReference type="NCBI Taxonomy" id="2052831"/>
    <lineage>
        <taxon>Archaea</taxon>
        <taxon>Methanobacteriati</taxon>
        <taxon>Methanobacteriota</taxon>
        <taxon>Stenosarchaea group</taxon>
        <taxon>Methanomicrobia</taxon>
        <taxon>Methanocellales</taxon>
        <taxon>Methanocellaceae</taxon>
        <taxon>Methanooceanicella</taxon>
    </lineage>
</organism>
<evidence type="ECO:0000256" key="1">
    <source>
        <dbReference type="ARBA" id="ARBA00000085"/>
    </source>
</evidence>
<dbReference type="EC" id="2.7.13.3" evidence="3"/>
<dbReference type="Gene3D" id="6.10.340.10">
    <property type="match status" value="1"/>
</dbReference>
<feature type="transmembrane region" description="Helical" evidence="14">
    <location>
        <begin position="283"/>
        <end position="303"/>
    </location>
</feature>
<dbReference type="PANTHER" id="PTHR45528:SF1">
    <property type="entry name" value="SENSOR HISTIDINE KINASE CPXA"/>
    <property type="match status" value="1"/>
</dbReference>
<dbReference type="Gene3D" id="3.30.450.20">
    <property type="entry name" value="PAS domain"/>
    <property type="match status" value="1"/>
</dbReference>
<evidence type="ECO:0000313" key="18">
    <source>
        <dbReference type="Proteomes" id="UP001320159"/>
    </source>
</evidence>
<evidence type="ECO:0000256" key="3">
    <source>
        <dbReference type="ARBA" id="ARBA00012438"/>
    </source>
</evidence>
<feature type="transmembrane region" description="Helical" evidence="14">
    <location>
        <begin position="12"/>
        <end position="33"/>
    </location>
</feature>
<dbReference type="SUPFAM" id="SSF103190">
    <property type="entry name" value="Sensory domain-like"/>
    <property type="match status" value="1"/>
</dbReference>
<dbReference type="SUPFAM" id="SSF55874">
    <property type="entry name" value="ATPase domain of HSP90 chaperone/DNA topoisomerase II/histidine kinase"/>
    <property type="match status" value="1"/>
</dbReference>
<keyword evidence="4" id="KW-1003">Cell membrane</keyword>
<feature type="domain" description="Histidine kinase" evidence="15">
    <location>
        <begin position="378"/>
        <end position="595"/>
    </location>
</feature>
<evidence type="ECO:0000256" key="8">
    <source>
        <dbReference type="ARBA" id="ARBA00022741"/>
    </source>
</evidence>
<dbReference type="Pfam" id="PF02743">
    <property type="entry name" value="dCache_1"/>
    <property type="match status" value="1"/>
</dbReference>
<dbReference type="SUPFAM" id="SSF158472">
    <property type="entry name" value="HAMP domain-like"/>
    <property type="match status" value="1"/>
</dbReference>
<dbReference type="InterPro" id="IPR033479">
    <property type="entry name" value="dCache_1"/>
</dbReference>
<evidence type="ECO:0000256" key="7">
    <source>
        <dbReference type="ARBA" id="ARBA00022692"/>
    </source>
</evidence>
<dbReference type="GO" id="GO:0000160">
    <property type="term" value="P:phosphorelay signal transduction system"/>
    <property type="evidence" value="ECO:0007669"/>
    <property type="project" value="UniProtKB-KW"/>
</dbReference>
<keyword evidence="18" id="KW-1185">Reference proteome</keyword>
<dbReference type="Pfam" id="PF02518">
    <property type="entry name" value="HATPase_c"/>
    <property type="match status" value="1"/>
</dbReference>
<keyword evidence="6" id="KW-0808">Transferase</keyword>
<evidence type="ECO:0000256" key="2">
    <source>
        <dbReference type="ARBA" id="ARBA00004651"/>
    </source>
</evidence>
<dbReference type="PANTHER" id="PTHR45528">
    <property type="entry name" value="SENSOR HISTIDINE KINASE CPXA"/>
    <property type="match status" value="1"/>
</dbReference>
<reference evidence="17 18" key="1">
    <citation type="submission" date="2017-11" db="EMBL/GenBank/DDBJ databases">
        <title>Isolation and Characterization of Family Methanocellaceae Species from Potential Methane Hydrate Area Offshore Southwestern Taiwan.</title>
        <authorList>
            <person name="Zhang W.-L."/>
            <person name="Chen W.-C."/>
            <person name="Lai M.-C."/>
            <person name="Chen S.-C."/>
        </authorList>
    </citation>
    <scope>NUCLEOTIDE SEQUENCE [LARGE SCALE GENOMIC DNA]</scope>
    <source>
        <strain evidence="17 18">CWC-04</strain>
    </source>
</reference>
<dbReference type="InterPro" id="IPR003594">
    <property type="entry name" value="HATPase_dom"/>
</dbReference>
<evidence type="ECO:0000256" key="14">
    <source>
        <dbReference type="SAM" id="Phobius"/>
    </source>
</evidence>
<name>A0AAP2RF78_9EURY</name>
<dbReference type="Proteomes" id="UP001320159">
    <property type="component" value="Unassembled WGS sequence"/>
</dbReference>
<dbReference type="AlphaFoldDB" id="A0AAP2RF78"/>
<evidence type="ECO:0000259" key="16">
    <source>
        <dbReference type="PROSITE" id="PS50885"/>
    </source>
</evidence>
<dbReference type="CDD" id="cd12914">
    <property type="entry name" value="PDC1_DGC_like"/>
    <property type="match status" value="1"/>
</dbReference>